<sequence length="37" mass="4413">MQNIEICRKKSRLNSISEKYSNLYDIIIDERCSFSSK</sequence>
<accession>A0A0V1LXZ2</accession>
<comment type="caution">
    <text evidence="1">The sequence shown here is derived from an EMBL/GenBank/DDBJ whole genome shotgun (WGS) entry which is preliminary data.</text>
</comment>
<name>A0A0V1LXZ2_9BILA</name>
<organism evidence="1 2">
    <name type="scientific">Trichinella papuae</name>
    <dbReference type="NCBI Taxonomy" id="268474"/>
    <lineage>
        <taxon>Eukaryota</taxon>
        <taxon>Metazoa</taxon>
        <taxon>Ecdysozoa</taxon>
        <taxon>Nematoda</taxon>
        <taxon>Enoplea</taxon>
        <taxon>Dorylaimia</taxon>
        <taxon>Trichinellida</taxon>
        <taxon>Trichinellidae</taxon>
        <taxon>Trichinella</taxon>
    </lineage>
</organism>
<evidence type="ECO:0000313" key="1">
    <source>
        <dbReference type="EMBL" id="KRZ64279.1"/>
    </source>
</evidence>
<evidence type="ECO:0000313" key="2">
    <source>
        <dbReference type="Proteomes" id="UP000054843"/>
    </source>
</evidence>
<dbReference type="AlphaFoldDB" id="A0A0V1LXZ2"/>
<proteinExistence type="predicted"/>
<dbReference type="EMBL" id="JYDO01001278">
    <property type="protein sequence ID" value="KRZ64279.1"/>
    <property type="molecule type" value="Genomic_DNA"/>
</dbReference>
<gene>
    <name evidence="1" type="ORF">T10_11256</name>
</gene>
<reference evidence="1 2" key="1">
    <citation type="submission" date="2015-01" db="EMBL/GenBank/DDBJ databases">
        <title>Evolution of Trichinella species and genotypes.</title>
        <authorList>
            <person name="Korhonen P.K."/>
            <person name="Edoardo P."/>
            <person name="Giuseppe L.R."/>
            <person name="Gasser R.B."/>
        </authorList>
    </citation>
    <scope>NUCLEOTIDE SEQUENCE [LARGE SCALE GENOMIC DNA]</scope>
    <source>
        <strain evidence="1">ISS1980</strain>
    </source>
</reference>
<protein>
    <submittedName>
        <fullName evidence="1">Uncharacterized protein</fullName>
    </submittedName>
</protein>
<dbReference type="Proteomes" id="UP000054843">
    <property type="component" value="Unassembled WGS sequence"/>
</dbReference>
<keyword evidence="2" id="KW-1185">Reference proteome</keyword>